<feature type="transmembrane region" description="Helical" evidence="2">
    <location>
        <begin position="312"/>
        <end position="329"/>
    </location>
</feature>
<feature type="transmembrane region" description="Helical" evidence="2">
    <location>
        <begin position="175"/>
        <end position="193"/>
    </location>
</feature>
<comment type="caution">
    <text evidence="3">The sequence shown here is derived from an EMBL/GenBank/DDBJ whole genome shotgun (WGS) entry which is preliminary data.</text>
</comment>
<keyword evidence="2" id="KW-0812">Transmembrane</keyword>
<gene>
    <name evidence="3" type="ORF">D7X12_18570</name>
</gene>
<accession>A0A3A8NAG3</accession>
<feature type="transmembrane region" description="Helical" evidence="2">
    <location>
        <begin position="280"/>
        <end position="300"/>
    </location>
</feature>
<keyword evidence="4" id="KW-1185">Reference proteome</keyword>
<feature type="transmembrane region" description="Helical" evidence="2">
    <location>
        <begin position="213"/>
        <end position="233"/>
    </location>
</feature>
<reference evidence="4" key="1">
    <citation type="submission" date="2018-09" db="EMBL/GenBank/DDBJ databases">
        <authorList>
            <person name="Livingstone P.G."/>
            <person name="Whitworth D.E."/>
        </authorList>
    </citation>
    <scope>NUCLEOTIDE SEQUENCE [LARGE SCALE GENOMIC DNA]</scope>
    <source>
        <strain evidence="4">CA040B</strain>
    </source>
</reference>
<proteinExistence type="predicted"/>
<feature type="region of interest" description="Disordered" evidence="1">
    <location>
        <begin position="1"/>
        <end position="25"/>
    </location>
</feature>
<dbReference type="PANTHER" id="PTHR36840:SF1">
    <property type="entry name" value="BLL5714 PROTEIN"/>
    <property type="match status" value="1"/>
</dbReference>
<evidence type="ECO:0000256" key="2">
    <source>
        <dbReference type="SAM" id="Phobius"/>
    </source>
</evidence>
<dbReference type="Proteomes" id="UP000273405">
    <property type="component" value="Unassembled WGS sequence"/>
</dbReference>
<feature type="transmembrane region" description="Helical" evidence="2">
    <location>
        <begin position="63"/>
        <end position="83"/>
    </location>
</feature>
<feature type="transmembrane region" description="Helical" evidence="2">
    <location>
        <begin position="371"/>
        <end position="387"/>
    </location>
</feature>
<feature type="transmembrane region" description="Helical" evidence="2">
    <location>
        <begin position="151"/>
        <end position="169"/>
    </location>
</feature>
<feature type="transmembrane region" description="Helical" evidence="2">
    <location>
        <begin position="349"/>
        <end position="365"/>
    </location>
</feature>
<feature type="transmembrane region" description="Helical" evidence="2">
    <location>
        <begin position="118"/>
        <end position="139"/>
    </location>
</feature>
<feature type="transmembrane region" description="Helical" evidence="2">
    <location>
        <begin position="95"/>
        <end position="112"/>
    </location>
</feature>
<evidence type="ECO:0000313" key="3">
    <source>
        <dbReference type="EMBL" id="RKH41288.1"/>
    </source>
</evidence>
<protein>
    <submittedName>
        <fullName evidence="3">Low temperature requirement protein A</fullName>
    </submittedName>
</protein>
<dbReference type="Pfam" id="PF06772">
    <property type="entry name" value="LtrA"/>
    <property type="match status" value="1"/>
</dbReference>
<keyword evidence="2" id="KW-0472">Membrane</keyword>
<organism evidence="3 4">
    <name type="scientific">Corallococcus sicarius</name>
    <dbReference type="NCBI Taxonomy" id="2316726"/>
    <lineage>
        <taxon>Bacteria</taxon>
        <taxon>Pseudomonadati</taxon>
        <taxon>Myxococcota</taxon>
        <taxon>Myxococcia</taxon>
        <taxon>Myxococcales</taxon>
        <taxon>Cystobacterineae</taxon>
        <taxon>Myxococcaceae</taxon>
        <taxon>Corallococcus</taxon>
    </lineage>
</organism>
<name>A0A3A8NAG3_9BACT</name>
<dbReference type="EMBL" id="RAWG01000110">
    <property type="protein sequence ID" value="RKH41288.1"/>
    <property type="molecule type" value="Genomic_DNA"/>
</dbReference>
<evidence type="ECO:0000313" key="4">
    <source>
        <dbReference type="Proteomes" id="UP000273405"/>
    </source>
</evidence>
<dbReference type="PANTHER" id="PTHR36840">
    <property type="entry name" value="BLL5714 PROTEIN"/>
    <property type="match status" value="1"/>
</dbReference>
<dbReference type="InterPro" id="IPR010640">
    <property type="entry name" value="Low_temperature_requirement_A"/>
</dbReference>
<keyword evidence="2" id="KW-1133">Transmembrane helix</keyword>
<feature type="transmembrane region" description="Helical" evidence="2">
    <location>
        <begin position="239"/>
        <end position="260"/>
    </location>
</feature>
<sequence>MVHPRAEPPLPALPKGPTLRSIESEHHQERRATWTELFFDVVYVVAIARVAHELKQDPTLPGAAAFAGLFVLVWWSWIGVTIYEDRFDADDTADRLLLALQMLGVAALAVQIHDGVGVNAPGLALAYCGLRLLLILLYARAWRHIPEARPLAARYMAGFSLALLPWLASVFVPPPLRFCLWAAGIAIDLLTPLTARPLQGALPLSSSHMPERFGLFTIIVLGESVAAVVGGVAGQHWAATSVLTAVLSFVFAFAMGWLYFDNVKHATVNPGRRSAHAWVYTHLLLMMGLTASGAGAEMLIATPPGEPVSAAARWLFCSATASCFAAFAVIQRTTACSPDQQPRRAPRPGMLLVASGTMLLIGLGGDRLSPFLLTGGAGALAAFQLVAHHQRRAHARRGLE</sequence>
<evidence type="ECO:0000256" key="1">
    <source>
        <dbReference type="SAM" id="MobiDB-lite"/>
    </source>
</evidence>
<dbReference type="AlphaFoldDB" id="A0A3A8NAG3"/>